<gene>
    <name evidence="1" type="ORF">V2W30_37920</name>
</gene>
<dbReference type="EMBL" id="CP146022">
    <property type="protein sequence ID" value="WWQ68547.1"/>
    <property type="molecule type" value="Genomic_DNA"/>
</dbReference>
<protein>
    <submittedName>
        <fullName evidence="1">Uncharacterized protein</fullName>
    </submittedName>
</protein>
<accession>A0ACD5AMP0</accession>
<name>A0ACD5AMP0_9ACTN</name>
<keyword evidence="2" id="KW-1185">Reference proteome</keyword>
<evidence type="ECO:0000313" key="1">
    <source>
        <dbReference type="EMBL" id="WWQ68547.1"/>
    </source>
</evidence>
<evidence type="ECO:0000313" key="2">
    <source>
        <dbReference type="Proteomes" id="UP001432251"/>
    </source>
</evidence>
<sequence>MRPRRPRPGWLALLAGGLLLTGCTHRPAAPTLSPDDTIRAAQQRLTDRCLTRQGLTPPRPGQRPTSRAEQERVADALFGRPPAELSLTLANGIPVRAHTDGCLAEAQRTLYGDQKRWFRVSTVVNNLRPEAAYRDLSLTSVRARHRAEVTEWRRLRGHAVDASARVLRADTP</sequence>
<dbReference type="Proteomes" id="UP001432251">
    <property type="component" value="Chromosome"/>
</dbReference>
<organism evidence="1 2">
    <name type="scientific">Streptomyces citrinus</name>
    <dbReference type="NCBI Taxonomy" id="3118173"/>
    <lineage>
        <taxon>Bacteria</taxon>
        <taxon>Bacillati</taxon>
        <taxon>Actinomycetota</taxon>
        <taxon>Actinomycetes</taxon>
        <taxon>Kitasatosporales</taxon>
        <taxon>Streptomycetaceae</taxon>
        <taxon>Streptomyces</taxon>
    </lineage>
</organism>
<proteinExistence type="predicted"/>
<reference evidence="1" key="1">
    <citation type="journal article" date="2025" name="Int. J. Syst. Evol. Microbiol.">
        <title>Streptomyces citrinus sp. nov., with yellow diffusible pigment.</title>
        <authorList>
            <person name="He Y."/>
            <person name="Yang E."/>
            <person name="Xu J."/>
            <person name="Sun Y."/>
            <person name="Sun L."/>
        </authorList>
    </citation>
    <scope>NUCLEOTIDE SEQUENCE</scope>
    <source>
        <strain evidence="1">Q6</strain>
    </source>
</reference>